<protein>
    <submittedName>
        <fullName evidence="3">S8 family peptidase</fullName>
    </submittedName>
</protein>
<name>A0A3M8VRP6_9ACTN</name>
<keyword evidence="2" id="KW-0472">Membrane</keyword>
<evidence type="ECO:0000256" key="2">
    <source>
        <dbReference type="SAM" id="Phobius"/>
    </source>
</evidence>
<accession>A0A3M8VRP6</accession>
<gene>
    <name evidence="3" type="ORF">EEJ42_24500</name>
</gene>
<feature type="non-terminal residue" evidence="3">
    <location>
        <position position="56"/>
    </location>
</feature>
<dbReference type="Proteomes" id="UP000275401">
    <property type="component" value="Unassembled WGS sequence"/>
</dbReference>
<keyword evidence="2" id="KW-1133">Transmembrane helix</keyword>
<comment type="caution">
    <text evidence="3">The sequence shown here is derived from an EMBL/GenBank/DDBJ whole genome shotgun (WGS) entry which is preliminary data.</text>
</comment>
<feature type="transmembrane region" description="Helical" evidence="2">
    <location>
        <begin position="33"/>
        <end position="53"/>
    </location>
</feature>
<organism evidence="3 4">
    <name type="scientific">Streptomyces botrytidirepellens</name>
    <dbReference type="NCBI Taxonomy" id="2486417"/>
    <lineage>
        <taxon>Bacteria</taxon>
        <taxon>Bacillati</taxon>
        <taxon>Actinomycetota</taxon>
        <taxon>Actinomycetes</taxon>
        <taxon>Kitasatosporales</taxon>
        <taxon>Streptomycetaceae</taxon>
        <taxon>Streptomyces</taxon>
    </lineage>
</organism>
<evidence type="ECO:0000313" key="4">
    <source>
        <dbReference type="Proteomes" id="UP000275401"/>
    </source>
</evidence>
<proteinExistence type="predicted"/>
<evidence type="ECO:0000313" key="3">
    <source>
        <dbReference type="EMBL" id="RNG19817.1"/>
    </source>
</evidence>
<dbReference type="InterPro" id="IPR006311">
    <property type="entry name" value="TAT_signal"/>
</dbReference>
<sequence length="56" mass="5349">MSGSPPHETLAPSRTGRAGEGASMAHRRSRGRLGTAGALAAAAVVLAGGALPAQAA</sequence>
<evidence type="ECO:0000256" key="1">
    <source>
        <dbReference type="SAM" id="MobiDB-lite"/>
    </source>
</evidence>
<dbReference type="PROSITE" id="PS51318">
    <property type="entry name" value="TAT"/>
    <property type="match status" value="1"/>
</dbReference>
<keyword evidence="4" id="KW-1185">Reference proteome</keyword>
<keyword evidence="2" id="KW-0812">Transmembrane</keyword>
<feature type="region of interest" description="Disordered" evidence="1">
    <location>
        <begin position="1"/>
        <end position="32"/>
    </location>
</feature>
<reference evidence="3 4" key="1">
    <citation type="submission" date="2018-11" db="EMBL/GenBank/DDBJ databases">
        <title>The Potential of Streptomyces as Biocontrol Agents against the Tomato grey mould, Botrytis cinerea (Gray mold) Frontiers in Microbiology.</title>
        <authorList>
            <person name="Li D."/>
        </authorList>
    </citation>
    <scope>NUCLEOTIDE SEQUENCE [LARGE SCALE GENOMIC DNA]</scope>
    <source>
        <strain evidence="3 4">NEAU-LD23</strain>
    </source>
</reference>
<dbReference type="AlphaFoldDB" id="A0A3M8VRP6"/>
<dbReference type="EMBL" id="RIBZ01000294">
    <property type="protein sequence ID" value="RNG19817.1"/>
    <property type="molecule type" value="Genomic_DNA"/>
</dbReference>